<proteinExistence type="inferred from homology"/>
<dbReference type="GO" id="GO:0006457">
    <property type="term" value="P:protein folding"/>
    <property type="evidence" value="ECO:0007669"/>
    <property type="project" value="InterPro"/>
</dbReference>
<dbReference type="EnsemblFungi" id="PTTG_02187-t43_1">
    <property type="protein sequence ID" value="PTTG_02187-t43_1-p1"/>
    <property type="gene ID" value="PTTG_02187"/>
</dbReference>
<comment type="similarity">
    <text evidence="1">Belongs to the prefoldin subunit beta family.</text>
</comment>
<feature type="region of interest" description="Disordered" evidence="3">
    <location>
        <begin position="125"/>
        <end position="145"/>
    </location>
</feature>
<keyword evidence="2" id="KW-0143">Chaperone</keyword>
<evidence type="ECO:0008006" key="7">
    <source>
        <dbReference type="Google" id="ProtNLM"/>
    </source>
</evidence>
<reference evidence="5" key="4">
    <citation type="submission" date="2025-05" db="UniProtKB">
        <authorList>
            <consortium name="EnsemblFungi"/>
        </authorList>
    </citation>
    <scope>IDENTIFICATION</scope>
    <source>
        <strain evidence="5">isolate 1-1 / race 1 (BBBD)</strain>
    </source>
</reference>
<organism evidence="4">
    <name type="scientific">Puccinia triticina (isolate 1-1 / race 1 (BBBD))</name>
    <name type="common">Brown leaf rust fungus</name>
    <dbReference type="NCBI Taxonomy" id="630390"/>
    <lineage>
        <taxon>Eukaryota</taxon>
        <taxon>Fungi</taxon>
        <taxon>Dikarya</taxon>
        <taxon>Basidiomycota</taxon>
        <taxon>Pucciniomycotina</taxon>
        <taxon>Pucciniomycetes</taxon>
        <taxon>Pucciniales</taxon>
        <taxon>Pucciniaceae</taxon>
        <taxon>Puccinia</taxon>
    </lineage>
</organism>
<dbReference type="PANTHER" id="PTHR21431">
    <property type="entry name" value="PREFOLDIN SUBUNIT 6"/>
    <property type="match status" value="1"/>
</dbReference>
<dbReference type="GO" id="GO:0051087">
    <property type="term" value="F:protein-folding chaperone binding"/>
    <property type="evidence" value="ECO:0007669"/>
    <property type="project" value="TreeGrafter"/>
</dbReference>
<dbReference type="InterPro" id="IPR009053">
    <property type="entry name" value="Prefoldin"/>
</dbReference>
<accession>A0A180GET8</accession>
<evidence type="ECO:0000313" key="4">
    <source>
        <dbReference type="EMBL" id="OAV90842.1"/>
    </source>
</evidence>
<dbReference type="VEuPathDB" id="FungiDB:PTTG_02187"/>
<dbReference type="Pfam" id="PF01920">
    <property type="entry name" value="Prefoldin_2"/>
    <property type="match status" value="1"/>
</dbReference>
<dbReference type="GO" id="GO:0051082">
    <property type="term" value="F:unfolded protein binding"/>
    <property type="evidence" value="ECO:0007669"/>
    <property type="project" value="InterPro"/>
</dbReference>
<evidence type="ECO:0000256" key="2">
    <source>
        <dbReference type="ARBA" id="ARBA00023186"/>
    </source>
</evidence>
<keyword evidence="6" id="KW-1185">Reference proteome</keyword>
<reference evidence="5 6" key="3">
    <citation type="journal article" date="2017" name="G3 (Bethesda)">
        <title>Comparative analysis highlights variable genome content of wheat rusts and divergence of the mating loci.</title>
        <authorList>
            <person name="Cuomo C.A."/>
            <person name="Bakkeren G."/>
            <person name="Khalil H.B."/>
            <person name="Panwar V."/>
            <person name="Joly D."/>
            <person name="Linning R."/>
            <person name="Sakthikumar S."/>
            <person name="Song X."/>
            <person name="Adiconis X."/>
            <person name="Fan L."/>
            <person name="Goldberg J.M."/>
            <person name="Levin J.Z."/>
            <person name="Young S."/>
            <person name="Zeng Q."/>
            <person name="Anikster Y."/>
            <person name="Bruce M."/>
            <person name="Wang M."/>
            <person name="Yin C."/>
            <person name="McCallum B."/>
            <person name="Szabo L.J."/>
            <person name="Hulbert S."/>
            <person name="Chen X."/>
            <person name="Fellers J.P."/>
        </authorList>
    </citation>
    <scope>NUCLEOTIDE SEQUENCE</scope>
    <source>
        <strain evidence="5">isolate 1-1 / race 1 (BBBD)</strain>
        <strain evidence="6">Isolate 1-1 / race 1 (BBBD)</strain>
    </source>
</reference>
<evidence type="ECO:0000313" key="6">
    <source>
        <dbReference type="Proteomes" id="UP000005240"/>
    </source>
</evidence>
<dbReference type="PANTHER" id="PTHR21431:SF0">
    <property type="entry name" value="PREFOLDIN SUBUNIT 6"/>
    <property type="match status" value="1"/>
</dbReference>
<dbReference type="GO" id="GO:0051131">
    <property type="term" value="P:chaperone-mediated protein complex assembly"/>
    <property type="evidence" value="ECO:0007669"/>
    <property type="project" value="TreeGrafter"/>
</dbReference>
<reference evidence="4" key="1">
    <citation type="submission" date="2009-11" db="EMBL/GenBank/DDBJ databases">
        <authorList>
            <consortium name="The Broad Institute Genome Sequencing Platform"/>
            <person name="Ward D."/>
            <person name="Feldgarden M."/>
            <person name="Earl A."/>
            <person name="Young S.K."/>
            <person name="Zeng Q."/>
            <person name="Koehrsen M."/>
            <person name="Alvarado L."/>
            <person name="Berlin A."/>
            <person name="Bochicchio J."/>
            <person name="Borenstein D."/>
            <person name="Chapman S.B."/>
            <person name="Chen Z."/>
            <person name="Engels R."/>
            <person name="Freedman E."/>
            <person name="Gellesch M."/>
            <person name="Goldberg J."/>
            <person name="Griggs A."/>
            <person name="Gujja S."/>
            <person name="Heilman E."/>
            <person name="Heiman D."/>
            <person name="Hepburn T."/>
            <person name="Howarth C."/>
            <person name="Jen D."/>
            <person name="Larson L."/>
            <person name="Lewis B."/>
            <person name="Mehta T."/>
            <person name="Park D."/>
            <person name="Pearson M."/>
            <person name="Roberts A."/>
            <person name="Saif S."/>
            <person name="Shea T."/>
            <person name="Shenoy N."/>
            <person name="Sisk P."/>
            <person name="Stolte C."/>
            <person name="Sykes S."/>
            <person name="Thomson T."/>
            <person name="Walk T."/>
            <person name="White J."/>
            <person name="Yandava C."/>
            <person name="Izard J."/>
            <person name="Baranova O.V."/>
            <person name="Blanton J.M."/>
            <person name="Tanner A.C."/>
            <person name="Dewhirst F.E."/>
            <person name="Haas B."/>
            <person name="Nusbaum C."/>
            <person name="Birren B."/>
        </authorList>
    </citation>
    <scope>NUCLEOTIDE SEQUENCE [LARGE SCALE GENOMIC DNA]</scope>
    <source>
        <strain evidence="4">1-1 BBBD Race 1</strain>
    </source>
</reference>
<sequence length="145" mass="16356">MTTTATATMKEQLRTSTSEFQESQTQLKRLINTRQTLDSQLSENESVKEQIGYLKPDDKPIILKSIANVLVKQDLGESQSNINRRIEFLKHEQSKVDKKIESLQANMDRLRPIITELTAKLQQEAPTQQLAQTHLANPATPTAAV</sequence>
<dbReference type="GO" id="GO:0005737">
    <property type="term" value="C:cytoplasm"/>
    <property type="evidence" value="ECO:0007669"/>
    <property type="project" value="TreeGrafter"/>
</dbReference>
<evidence type="ECO:0000313" key="5">
    <source>
        <dbReference type="EnsemblFungi" id="PTTG_02187-t43_1-p1"/>
    </source>
</evidence>
<reference evidence="4" key="2">
    <citation type="submission" date="2016-05" db="EMBL/GenBank/DDBJ databases">
        <title>Comparative analysis highlights variable genome content of wheat rusts and divergence of the mating loci.</title>
        <authorList>
            <person name="Cuomo C.A."/>
            <person name="Bakkeren G."/>
            <person name="Szabo L."/>
            <person name="Khalil H."/>
            <person name="Joly D."/>
            <person name="Goldberg J."/>
            <person name="Young S."/>
            <person name="Zeng Q."/>
            <person name="Fellers J."/>
        </authorList>
    </citation>
    <scope>NUCLEOTIDE SEQUENCE [LARGE SCALE GENOMIC DNA]</scope>
    <source>
        <strain evidence="4">1-1 BBBD Race 1</strain>
    </source>
</reference>
<dbReference type="GO" id="GO:0016272">
    <property type="term" value="C:prefoldin complex"/>
    <property type="evidence" value="ECO:0007669"/>
    <property type="project" value="InterPro"/>
</dbReference>
<name>A0A180GET8_PUCT1</name>
<dbReference type="Proteomes" id="UP000005240">
    <property type="component" value="Unassembled WGS sequence"/>
</dbReference>
<evidence type="ECO:0000256" key="3">
    <source>
        <dbReference type="SAM" id="MobiDB-lite"/>
    </source>
</evidence>
<feature type="compositionally biased region" description="Polar residues" evidence="3">
    <location>
        <begin position="125"/>
        <end position="135"/>
    </location>
</feature>
<dbReference type="InterPro" id="IPR002777">
    <property type="entry name" value="PFD_beta-like"/>
</dbReference>
<evidence type="ECO:0000256" key="1">
    <source>
        <dbReference type="ARBA" id="ARBA00008045"/>
    </source>
</evidence>
<dbReference type="Gene3D" id="1.10.287.370">
    <property type="match status" value="1"/>
</dbReference>
<protein>
    <recommendedName>
        <fullName evidence="7">Prefoldin subunit 6</fullName>
    </recommendedName>
</protein>
<dbReference type="SUPFAM" id="SSF46579">
    <property type="entry name" value="Prefoldin"/>
    <property type="match status" value="1"/>
</dbReference>
<gene>
    <name evidence="4" type="ORF">PTTG_02187</name>
</gene>
<dbReference type="AlphaFoldDB" id="A0A180GET8"/>
<dbReference type="CDD" id="cd23161">
    <property type="entry name" value="Prefoldin_6"/>
    <property type="match status" value="1"/>
</dbReference>
<dbReference type="OrthoDB" id="248120at2759"/>
<dbReference type="EMBL" id="ADAS02000093">
    <property type="protein sequence ID" value="OAV90842.1"/>
    <property type="molecule type" value="Genomic_DNA"/>
</dbReference>
<dbReference type="STRING" id="630390.A0A180GET8"/>